<keyword evidence="5" id="KW-0391">Immunity</keyword>
<dbReference type="Gene3D" id="2.60.40.10">
    <property type="entry name" value="Immunoglobulins"/>
    <property type="match status" value="2"/>
</dbReference>
<name>A0A8T0BI42_SILME</name>
<dbReference type="Proteomes" id="UP000606274">
    <property type="component" value="Unassembled WGS sequence"/>
</dbReference>
<dbReference type="PROSITE" id="PS50835">
    <property type="entry name" value="IG_LIKE"/>
    <property type="match status" value="1"/>
</dbReference>
<gene>
    <name evidence="7" type="ORF">HF521_019027</name>
</gene>
<dbReference type="InterPro" id="IPR007110">
    <property type="entry name" value="Ig-like_dom"/>
</dbReference>
<dbReference type="EMBL" id="JABFDY010000006">
    <property type="protein sequence ID" value="KAF7705773.1"/>
    <property type="molecule type" value="Genomic_DNA"/>
</dbReference>
<dbReference type="InterPro" id="IPR013783">
    <property type="entry name" value="Ig-like_fold"/>
</dbReference>
<keyword evidence="5" id="KW-1279">T cell receptor</keyword>
<organism evidence="7 8">
    <name type="scientific">Silurus meridionalis</name>
    <name type="common">Southern catfish</name>
    <name type="synonym">Silurus soldatovi meridionalis</name>
    <dbReference type="NCBI Taxonomy" id="175797"/>
    <lineage>
        <taxon>Eukaryota</taxon>
        <taxon>Metazoa</taxon>
        <taxon>Chordata</taxon>
        <taxon>Craniata</taxon>
        <taxon>Vertebrata</taxon>
        <taxon>Euteleostomi</taxon>
        <taxon>Actinopterygii</taxon>
        <taxon>Neopterygii</taxon>
        <taxon>Teleostei</taxon>
        <taxon>Ostariophysi</taxon>
        <taxon>Siluriformes</taxon>
        <taxon>Siluridae</taxon>
        <taxon>Silurus</taxon>
    </lineage>
</organism>
<evidence type="ECO:0000256" key="1">
    <source>
        <dbReference type="ARBA" id="ARBA00022729"/>
    </source>
</evidence>
<dbReference type="GO" id="GO:0002250">
    <property type="term" value="P:adaptive immune response"/>
    <property type="evidence" value="ECO:0007669"/>
    <property type="project" value="UniProtKB-KW"/>
</dbReference>
<evidence type="ECO:0000259" key="6">
    <source>
        <dbReference type="PROSITE" id="PS50835"/>
    </source>
</evidence>
<evidence type="ECO:0000313" key="8">
    <source>
        <dbReference type="Proteomes" id="UP000606274"/>
    </source>
</evidence>
<reference evidence="7" key="1">
    <citation type="submission" date="2020-08" db="EMBL/GenBank/DDBJ databases">
        <title>Chromosome-level assembly of Southern catfish (Silurus meridionalis) provides insights into visual adaptation to the nocturnal and benthic lifestyles.</title>
        <authorList>
            <person name="Zhang Y."/>
            <person name="Wang D."/>
            <person name="Peng Z."/>
        </authorList>
    </citation>
    <scope>NUCLEOTIDE SEQUENCE</scope>
    <source>
        <strain evidence="7">SWU-2019-XX</strain>
        <tissue evidence="7">Muscle</tissue>
    </source>
</reference>
<dbReference type="InterPro" id="IPR051287">
    <property type="entry name" value="TCR_variable_region"/>
</dbReference>
<evidence type="ECO:0000256" key="5">
    <source>
        <dbReference type="ARBA" id="ARBA00043266"/>
    </source>
</evidence>
<comment type="caution">
    <text evidence="7">The sequence shown here is derived from an EMBL/GenBank/DDBJ whole genome shotgun (WGS) entry which is preliminary data.</text>
</comment>
<evidence type="ECO:0000313" key="7">
    <source>
        <dbReference type="EMBL" id="KAF7705773.1"/>
    </source>
</evidence>
<dbReference type="PANTHER" id="PTHR19367:SF18">
    <property type="entry name" value="T CELL RECEPTOR ALPHA VARIABLE 16"/>
    <property type="match status" value="1"/>
</dbReference>
<protein>
    <recommendedName>
        <fullName evidence="6">Ig-like domain-containing protein</fullName>
    </recommendedName>
</protein>
<keyword evidence="4" id="KW-0393">Immunoglobulin domain</keyword>
<dbReference type="InterPro" id="IPR036179">
    <property type="entry name" value="Ig-like_dom_sf"/>
</dbReference>
<dbReference type="GO" id="GO:0042101">
    <property type="term" value="C:T cell receptor complex"/>
    <property type="evidence" value="ECO:0007669"/>
    <property type="project" value="UniProtKB-KW"/>
</dbReference>
<dbReference type="AlphaFoldDB" id="A0A8T0BI42"/>
<dbReference type="SMART" id="SM00409">
    <property type="entry name" value="IG"/>
    <property type="match status" value="2"/>
</dbReference>
<evidence type="ECO:0000256" key="3">
    <source>
        <dbReference type="ARBA" id="ARBA00023170"/>
    </source>
</evidence>
<feature type="domain" description="Ig-like" evidence="6">
    <location>
        <begin position="93"/>
        <end position="204"/>
    </location>
</feature>
<keyword evidence="8" id="KW-1185">Reference proteome</keyword>
<dbReference type="Pfam" id="PF07686">
    <property type="entry name" value="V-set"/>
    <property type="match status" value="1"/>
</dbReference>
<keyword evidence="2" id="KW-1064">Adaptive immunity</keyword>
<dbReference type="InterPro" id="IPR013106">
    <property type="entry name" value="Ig_V-set"/>
</dbReference>
<keyword evidence="1" id="KW-0732">Signal</keyword>
<dbReference type="PANTHER" id="PTHR19367">
    <property type="entry name" value="T-CELL RECEPTOR ALPHA CHAIN V REGION"/>
    <property type="match status" value="1"/>
</dbReference>
<accession>A0A8T0BI42</accession>
<evidence type="ECO:0000256" key="4">
    <source>
        <dbReference type="ARBA" id="ARBA00023319"/>
    </source>
</evidence>
<evidence type="ECO:0000256" key="2">
    <source>
        <dbReference type="ARBA" id="ARBA00023130"/>
    </source>
</evidence>
<dbReference type="SMART" id="SM00406">
    <property type="entry name" value="IGv"/>
    <property type="match status" value="2"/>
</dbReference>
<dbReference type="SUPFAM" id="SSF48726">
    <property type="entry name" value="Immunoglobulin"/>
    <property type="match status" value="2"/>
</dbReference>
<sequence>MDEANIVGKETDTVTLKYSYESSSSDILLSWYIQYSNSALHFLFNVGDSPTDIRFEAESTSDSTELTIRYLKHSDSALYHCALRDAADISIKPEETTLSVTEGSNTTLSCTYTGSGNTLHWYQQKPGSRPEFLLLIDETSEYVREAQPPHPGLSIKLDKMYKKAEKKVDLHISSAAVSDSALYYCALTPTVTGNPTPLYKKHYT</sequence>
<proteinExistence type="predicted"/>
<dbReference type="InterPro" id="IPR003599">
    <property type="entry name" value="Ig_sub"/>
</dbReference>
<keyword evidence="3" id="KW-0675">Receptor</keyword>